<accession>A0AAN7H7F3</accession>
<dbReference type="EMBL" id="MU860089">
    <property type="protein sequence ID" value="KAK4238621.1"/>
    <property type="molecule type" value="Genomic_DNA"/>
</dbReference>
<keyword evidence="2" id="KW-1185">Reference proteome</keyword>
<evidence type="ECO:0000313" key="2">
    <source>
        <dbReference type="Proteomes" id="UP001303760"/>
    </source>
</evidence>
<evidence type="ECO:0000313" key="1">
    <source>
        <dbReference type="EMBL" id="KAK4238621.1"/>
    </source>
</evidence>
<proteinExistence type="predicted"/>
<comment type="caution">
    <text evidence="1">The sequence shown here is derived from an EMBL/GenBank/DDBJ whole genome shotgun (WGS) entry which is preliminary data.</text>
</comment>
<organism evidence="1 2">
    <name type="scientific">Achaetomium macrosporum</name>
    <dbReference type="NCBI Taxonomy" id="79813"/>
    <lineage>
        <taxon>Eukaryota</taxon>
        <taxon>Fungi</taxon>
        <taxon>Dikarya</taxon>
        <taxon>Ascomycota</taxon>
        <taxon>Pezizomycotina</taxon>
        <taxon>Sordariomycetes</taxon>
        <taxon>Sordariomycetidae</taxon>
        <taxon>Sordariales</taxon>
        <taxon>Chaetomiaceae</taxon>
        <taxon>Achaetomium</taxon>
    </lineage>
</organism>
<reference evidence="1" key="2">
    <citation type="submission" date="2023-05" db="EMBL/GenBank/DDBJ databases">
        <authorList>
            <consortium name="Lawrence Berkeley National Laboratory"/>
            <person name="Steindorff A."/>
            <person name="Hensen N."/>
            <person name="Bonometti L."/>
            <person name="Westerberg I."/>
            <person name="Brannstrom I.O."/>
            <person name="Guillou S."/>
            <person name="Cros-Aarteil S."/>
            <person name="Calhoun S."/>
            <person name="Haridas S."/>
            <person name="Kuo A."/>
            <person name="Mondo S."/>
            <person name="Pangilinan J."/>
            <person name="Riley R."/>
            <person name="Labutti K."/>
            <person name="Andreopoulos B."/>
            <person name="Lipzen A."/>
            <person name="Chen C."/>
            <person name="Yanf M."/>
            <person name="Daum C."/>
            <person name="Ng V."/>
            <person name="Clum A."/>
            <person name="Ohm R."/>
            <person name="Martin F."/>
            <person name="Silar P."/>
            <person name="Natvig D."/>
            <person name="Lalanne C."/>
            <person name="Gautier V."/>
            <person name="Ament-Velasquez S.L."/>
            <person name="Kruys A."/>
            <person name="Hutchinson M.I."/>
            <person name="Powell A.J."/>
            <person name="Barry K."/>
            <person name="Miller A.N."/>
            <person name="Grigoriev I.V."/>
            <person name="Debuchy R."/>
            <person name="Gladieux P."/>
            <person name="Thoren M.H."/>
            <person name="Johannesson H."/>
        </authorList>
    </citation>
    <scope>NUCLEOTIDE SEQUENCE</scope>
    <source>
        <strain evidence="1">CBS 532.94</strain>
    </source>
</reference>
<reference evidence="1" key="1">
    <citation type="journal article" date="2023" name="Mol. Phylogenet. Evol.">
        <title>Genome-scale phylogeny and comparative genomics of the fungal order Sordariales.</title>
        <authorList>
            <person name="Hensen N."/>
            <person name="Bonometti L."/>
            <person name="Westerberg I."/>
            <person name="Brannstrom I.O."/>
            <person name="Guillou S."/>
            <person name="Cros-Aarteil S."/>
            <person name="Calhoun S."/>
            <person name="Haridas S."/>
            <person name="Kuo A."/>
            <person name="Mondo S."/>
            <person name="Pangilinan J."/>
            <person name="Riley R."/>
            <person name="LaButti K."/>
            <person name="Andreopoulos B."/>
            <person name="Lipzen A."/>
            <person name="Chen C."/>
            <person name="Yan M."/>
            <person name="Daum C."/>
            <person name="Ng V."/>
            <person name="Clum A."/>
            <person name="Steindorff A."/>
            <person name="Ohm R.A."/>
            <person name="Martin F."/>
            <person name="Silar P."/>
            <person name="Natvig D.O."/>
            <person name="Lalanne C."/>
            <person name="Gautier V."/>
            <person name="Ament-Velasquez S.L."/>
            <person name="Kruys A."/>
            <person name="Hutchinson M.I."/>
            <person name="Powell A.J."/>
            <person name="Barry K."/>
            <person name="Miller A.N."/>
            <person name="Grigoriev I.V."/>
            <person name="Debuchy R."/>
            <person name="Gladieux P."/>
            <person name="Hiltunen Thoren M."/>
            <person name="Johannesson H."/>
        </authorList>
    </citation>
    <scope>NUCLEOTIDE SEQUENCE</scope>
    <source>
        <strain evidence="1">CBS 532.94</strain>
    </source>
</reference>
<dbReference type="AlphaFoldDB" id="A0AAN7H7F3"/>
<gene>
    <name evidence="1" type="ORF">C8A03DRAFT_33375</name>
</gene>
<dbReference type="SUPFAM" id="SSF58104">
    <property type="entry name" value="Methyl-accepting chemotaxis protein (MCP) signaling domain"/>
    <property type="match status" value="1"/>
</dbReference>
<sequence length="237" mass="26661">MSFAPHPKLPERPHRTWEERLTDYLFAPPVYSNLSPPTDVAAPSFTSSSPPTHTEPALQLPPQLEAVIQHLRGQIARVIESQVRMLEHRGHVDGLFKRIRIYERLAKRTDQAQLVSEIQQARNQIHRVYECLATIQRQRGQANQISDCLANIERHAQDVSTAVQIVSAAIAQVSEIAQATNRNGERIFETGNAVLDSINQVSPPHTRIGAASKSYQMPVNHPGFNAMFVQNTRSRRN</sequence>
<protein>
    <submittedName>
        <fullName evidence="1">Uncharacterized protein</fullName>
    </submittedName>
</protein>
<dbReference type="Proteomes" id="UP001303760">
    <property type="component" value="Unassembled WGS sequence"/>
</dbReference>
<name>A0AAN7H7F3_9PEZI</name>